<keyword evidence="2" id="KW-1133">Transmembrane helix</keyword>
<comment type="caution">
    <text evidence="3">The sequence shown here is derived from an EMBL/GenBank/DDBJ whole genome shotgun (WGS) entry which is preliminary data.</text>
</comment>
<reference evidence="3 4" key="1">
    <citation type="submission" date="2024-09" db="EMBL/GenBank/DDBJ databases">
        <authorList>
            <person name="Sun Q."/>
            <person name="Mori K."/>
        </authorList>
    </citation>
    <scope>NUCLEOTIDE SEQUENCE [LARGE SCALE GENOMIC DNA]</scope>
    <source>
        <strain evidence="3 4">TBRC 0563</strain>
    </source>
</reference>
<name>A0ABV5Y734_9ACTN</name>
<proteinExistence type="predicted"/>
<organism evidence="3 4">
    <name type="scientific">Actinoallomurus acaciae</name>
    <dbReference type="NCBI Taxonomy" id="502577"/>
    <lineage>
        <taxon>Bacteria</taxon>
        <taxon>Bacillati</taxon>
        <taxon>Actinomycetota</taxon>
        <taxon>Actinomycetes</taxon>
        <taxon>Streptosporangiales</taxon>
        <taxon>Thermomonosporaceae</taxon>
        <taxon>Actinoallomurus</taxon>
    </lineage>
</organism>
<accession>A0ABV5Y734</accession>
<feature type="region of interest" description="Disordered" evidence="1">
    <location>
        <begin position="193"/>
        <end position="217"/>
    </location>
</feature>
<evidence type="ECO:0000313" key="3">
    <source>
        <dbReference type="EMBL" id="MFB9830832.1"/>
    </source>
</evidence>
<feature type="transmembrane region" description="Helical" evidence="2">
    <location>
        <begin position="232"/>
        <end position="254"/>
    </location>
</feature>
<dbReference type="EMBL" id="JBHLZP010000003">
    <property type="protein sequence ID" value="MFB9830832.1"/>
    <property type="molecule type" value="Genomic_DNA"/>
</dbReference>
<feature type="compositionally biased region" description="Basic and acidic residues" evidence="1">
    <location>
        <begin position="203"/>
        <end position="217"/>
    </location>
</feature>
<keyword evidence="2" id="KW-0472">Membrane</keyword>
<evidence type="ECO:0000313" key="4">
    <source>
        <dbReference type="Proteomes" id="UP001589627"/>
    </source>
</evidence>
<gene>
    <name evidence="3" type="ORF">ACFFNX_01330</name>
</gene>
<keyword evidence="2" id="KW-0812">Transmembrane</keyword>
<dbReference type="Proteomes" id="UP001589627">
    <property type="component" value="Unassembled WGS sequence"/>
</dbReference>
<protein>
    <submittedName>
        <fullName evidence="3">Uncharacterized protein</fullName>
    </submittedName>
</protein>
<keyword evidence="4" id="KW-1185">Reference proteome</keyword>
<evidence type="ECO:0000256" key="1">
    <source>
        <dbReference type="SAM" id="MobiDB-lite"/>
    </source>
</evidence>
<sequence>MQVTAGVVPAAQGRVTTPDLAALKYSVDWDNAKKMPTVDTDPGGKLQWDPKTGRIRICDSNTDGHLVRGMVSTDGHAVKLSVLGHLVDFVRRGGKGHCREAAIPDYKPTKKYELKVCLARSDTSPDGYCNTSNTSEWPKVDHKNNYCWSLKTDQEKIDCVGGVQEFCHQWQHVDSMFPKQCVADHTKKSPAVLKPPAWDEPALTDRPDAKLPRGHADGASRVAQPLNPLLRWLVWTALGACVLGVVMVGGNMALKHRRSESGAHAAELGWVMIACVVAGSGLAIAFISLLLNPL</sequence>
<feature type="transmembrane region" description="Helical" evidence="2">
    <location>
        <begin position="266"/>
        <end position="291"/>
    </location>
</feature>
<evidence type="ECO:0000256" key="2">
    <source>
        <dbReference type="SAM" id="Phobius"/>
    </source>
</evidence>